<gene>
    <name evidence="2" type="ORF">M5K25_005172</name>
</gene>
<dbReference type="AlphaFoldDB" id="A0ABD0VH99"/>
<reference evidence="2 3" key="1">
    <citation type="journal article" date="2024" name="Plant Biotechnol. J.">
        <title>Dendrobium thyrsiflorum genome and its molecular insights into genes involved in important horticultural traits.</title>
        <authorList>
            <person name="Chen B."/>
            <person name="Wang J.Y."/>
            <person name="Zheng P.J."/>
            <person name="Li K.L."/>
            <person name="Liang Y.M."/>
            <person name="Chen X.F."/>
            <person name="Zhang C."/>
            <person name="Zhao X."/>
            <person name="He X."/>
            <person name="Zhang G.Q."/>
            <person name="Liu Z.J."/>
            <person name="Xu Q."/>
        </authorList>
    </citation>
    <scope>NUCLEOTIDE SEQUENCE [LARGE SCALE GENOMIC DNA]</scope>
    <source>
        <strain evidence="2">GZMU011</strain>
    </source>
</reference>
<accession>A0ABD0VH99</accession>
<evidence type="ECO:0000313" key="2">
    <source>
        <dbReference type="EMBL" id="KAL0924355.1"/>
    </source>
</evidence>
<comment type="caution">
    <text evidence="2">The sequence shown here is derived from an EMBL/GenBank/DDBJ whole genome shotgun (WGS) entry which is preliminary data.</text>
</comment>
<dbReference type="Proteomes" id="UP001552299">
    <property type="component" value="Unassembled WGS sequence"/>
</dbReference>
<sequence>MCELKFSMIFHFELAVPNFSAPCSNSPHQVAVTHFPTSVVTPKPVRPILPTHESNQGVPPTPSNPHLEHHPASFVRPYHGHHCGRDHPSLSNIRVAAPPCRSSPSLDGRPSTGSSAGSAPHDSPLGPTPSQPSRPLASPVLDPASVILIKECIKKKKSPEPETECINFVVANDITDNEDFFEDETELIKLDSLYDLNPDLEVLEPLDLDTLDHPDHNFIKDIHLDKVYLDDINLISKEADLTLNTLKLSSEDSDFIVSPNETTPNNSDLILNNSNVDTLELKVSQLDLLPELGPNLIDPKPIELRVITKYDPPENTNMSLEDSNLNLKDSEPNWNTEHSLVLLDPCTNLNVRESISSYLPDASLTVVPAYDLGTLPHLLNPIPAGDSLGYPIIVMSHDPSPYCVPDSYILPLISSSFPIKDHLSPSWLALLDYTTAAERLSITLAETSYRNAFVAKDVFIAPPTPVPLNIETLCHLIL</sequence>
<organism evidence="2 3">
    <name type="scientific">Dendrobium thyrsiflorum</name>
    <name type="common">Pinecone-like raceme dendrobium</name>
    <name type="synonym">Orchid</name>
    <dbReference type="NCBI Taxonomy" id="117978"/>
    <lineage>
        <taxon>Eukaryota</taxon>
        <taxon>Viridiplantae</taxon>
        <taxon>Streptophyta</taxon>
        <taxon>Embryophyta</taxon>
        <taxon>Tracheophyta</taxon>
        <taxon>Spermatophyta</taxon>
        <taxon>Magnoliopsida</taxon>
        <taxon>Liliopsida</taxon>
        <taxon>Asparagales</taxon>
        <taxon>Orchidaceae</taxon>
        <taxon>Epidendroideae</taxon>
        <taxon>Malaxideae</taxon>
        <taxon>Dendrobiinae</taxon>
        <taxon>Dendrobium</taxon>
    </lineage>
</organism>
<keyword evidence="3" id="KW-1185">Reference proteome</keyword>
<evidence type="ECO:0000313" key="3">
    <source>
        <dbReference type="Proteomes" id="UP001552299"/>
    </source>
</evidence>
<protein>
    <submittedName>
        <fullName evidence="2">Uncharacterized protein</fullName>
    </submittedName>
</protein>
<feature type="region of interest" description="Disordered" evidence="1">
    <location>
        <begin position="44"/>
        <end position="139"/>
    </location>
</feature>
<dbReference type="EMBL" id="JANQDX010000005">
    <property type="protein sequence ID" value="KAL0924355.1"/>
    <property type="molecule type" value="Genomic_DNA"/>
</dbReference>
<name>A0ABD0VH99_DENTH</name>
<evidence type="ECO:0000256" key="1">
    <source>
        <dbReference type="SAM" id="MobiDB-lite"/>
    </source>
</evidence>
<proteinExistence type="predicted"/>